<gene>
    <name evidence="4" type="ORF">E9998_18395</name>
</gene>
<dbReference type="InterPro" id="IPR000620">
    <property type="entry name" value="EamA_dom"/>
</dbReference>
<feature type="transmembrane region" description="Helical" evidence="2">
    <location>
        <begin position="86"/>
        <end position="106"/>
    </location>
</feature>
<protein>
    <submittedName>
        <fullName evidence="4">EamA family transporter</fullName>
    </submittedName>
</protein>
<comment type="similarity">
    <text evidence="1">Belongs to the EamA transporter family.</text>
</comment>
<feature type="transmembrane region" description="Helical" evidence="2">
    <location>
        <begin position="112"/>
        <end position="135"/>
    </location>
</feature>
<keyword evidence="2" id="KW-0472">Membrane</keyword>
<proteinExistence type="inferred from homology"/>
<dbReference type="OrthoDB" id="3821087at2"/>
<evidence type="ECO:0000259" key="3">
    <source>
        <dbReference type="Pfam" id="PF00892"/>
    </source>
</evidence>
<dbReference type="PANTHER" id="PTHR22911">
    <property type="entry name" value="ACYL-MALONYL CONDENSING ENZYME-RELATED"/>
    <property type="match status" value="1"/>
</dbReference>
<organism evidence="4 5">
    <name type="scientific">Glycomyces paridis</name>
    <dbReference type="NCBI Taxonomy" id="2126555"/>
    <lineage>
        <taxon>Bacteria</taxon>
        <taxon>Bacillati</taxon>
        <taxon>Actinomycetota</taxon>
        <taxon>Actinomycetes</taxon>
        <taxon>Glycomycetales</taxon>
        <taxon>Glycomycetaceae</taxon>
        <taxon>Glycomyces</taxon>
    </lineage>
</organism>
<feature type="transmembrane region" description="Helical" evidence="2">
    <location>
        <begin position="142"/>
        <end position="159"/>
    </location>
</feature>
<accession>A0A4V4HNL3</accession>
<comment type="caution">
    <text evidence="4">The sequence shown here is derived from an EMBL/GenBank/DDBJ whole genome shotgun (WGS) entry which is preliminary data.</text>
</comment>
<feature type="transmembrane region" description="Helical" evidence="2">
    <location>
        <begin position="55"/>
        <end position="74"/>
    </location>
</feature>
<feature type="transmembrane region" description="Helical" evidence="2">
    <location>
        <begin position="265"/>
        <end position="284"/>
    </location>
</feature>
<keyword evidence="5" id="KW-1185">Reference proteome</keyword>
<sequence length="314" mass="31192">MSTTVQSAPARAQEPGPARRGLAYLAVTGLAWGTTGAAAELVYRAGDLGPAAVSFWRNLGGLALLLAFTAFRPVPARARRRLRDRAPLLVGVGLAMAVFQTAYFAAVDATGVAVATLLTLGSGPVLTALGGRLLLGERLGRGGALAVAGALTGLGVLVVGNGTGIVAPAGAALSLLSAAGYAAVTLLGRSTGRRGDGEHPVTLTMWSFGIGAAALLVPALLEGPLPGADEALPVFAVLAYLAAFTTALAYPLYFAGAARVRATTAAVMMLLEPVTAALLAVAFLGEPLTVATAAGSLVLLGSIAALAAAESRAT</sequence>
<dbReference type="InterPro" id="IPR037185">
    <property type="entry name" value="EmrE-like"/>
</dbReference>
<evidence type="ECO:0000313" key="4">
    <source>
        <dbReference type="EMBL" id="THV26526.1"/>
    </source>
</evidence>
<keyword evidence="2" id="KW-0812">Transmembrane</keyword>
<evidence type="ECO:0000256" key="1">
    <source>
        <dbReference type="ARBA" id="ARBA00007362"/>
    </source>
</evidence>
<feature type="transmembrane region" description="Helical" evidence="2">
    <location>
        <begin position="21"/>
        <end position="43"/>
    </location>
</feature>
<feature type="transmembrane region" description="Helical" evidence="2">
    <location>
        <begin position="200"/>
        <end position="221"/>
    </location>
</feature>
<feature type="domain" description="EamA" evidence="3">
    <location>
        <begin position="170"/>
        <end position="305"/>
    </location>
</feature>
<name>A0A4V4HNL3_9ACTN</name>
<dbReference type="PANTHER" id="PTHR22911:SF79">
    <property type="entry name" value="MOBA-LIKE NTP TRANSFERASE DOMAIN-CONTAINING PROTEIN"/>
    <property type="match status" value="1"/>
</dbReference>
<dbReference type="EMBL" id="STGX01000014">
    <property type="protein sequence ID" value="THV26526.1"/>
    <property type="molecule type" value="Genomic_DNA"/>
</dbReference>
<dbReference type="AlphaFoldDB" id="A0A4V4HNL3"/>
<dbReference type="SUPFAM" id="SSF103481">
    <property type="entry name" value="Multidrug resistance efflux transporter EmrE"/>
    <property type="match status" value="2"/>
</dbReference>
<feature type="domain" description="EamA" evidence="3">
    <location>
        <begin position="20"/>
        <end position="158"/>
    </location>
</feature>
<keyword evidence="2" id="KW-1133">Transmembrane helix</keyword>
<feature type="transmembrane region" description="Helical" evidence="2">
    <location>
        <begin position="165"/>
        <end position="188"/>
    </location>
</feature>
<dbReference type="GO" id="GO:0016020">
    <property type="term" value="C:membrane"/>
    <property type="evidence" value="ECO:0007669"/>
    <property type="project" value="InterPro"/>
</dbReference>
<feature type="transmembrane region" description="Helical" evidence="2">
    <location>
        <begin position="233"/>
        <end position="253"/>
    </location>
</feature>
<reference evidence="4 5" key="1">
    <citation type="journal article" date="2018" name="Int. J. Syst. Evol. Microbiol.">
        <title>Glycomyces paridis sp. nov., isolated from the medicinal plant Paris polyphylla.</title>
        <authorList>
            <person name="Fang X.M."/>
            <person name="Bai J.L."/>
            <person name="Su J."/>
            <person name="Zhao L.L."/>
            <person name="Liu H.Y."/>
            <person name="Ma B.P."/>
            <person name="Zhang Y.Q."/>
            <person name="Yu L.Y."/>
        </authorList>
    </citation>
    <scope>NUCLEOTIDE SEQUENCE [LARGE SCALE GENOMIC DNA]</scope>
    <source>
        <strain evidence="4 5">CPCC 204357</strain>
    </source>
</reference>
<dbReference type="RefSeq" id="WP_136531155.1">
    <property type="nucleotide sequence ID" value="NZ_STGX01000014.1"/>
</dbReference>
<dbReference type="Pfam" id="PF00892">
    <property type="entry name" value="EamA"/>
    <property type="match status" value="2"/>
</dbReference>
<evidence type="ECO:0000256" key="2">
    <source>
        <dbReference type="SAM" id="Phobius"/>
    </source>
</evidence>
<evidence type="ECO:0000313" key="5">
    <source>
        <dbReference type="Proteomes" id="UP000305792"/>
    </source>
</evidence>
<dbReference type="Proteomes" id="UP000305792">
    <property type="component" value="Unassembled WGS sequence"/>
</dbReference>
<feature type="transmembrane region" description="Helical" evidence="2">
    <location>
        <begin position="290"/>
        <end position="309"/>
    </location>
</feature>